<dbReference type="KEGG" id="pbor:BSF38_00838"/>
<reference evidence="3" key="1">
    <citation type="submission" date="2016-12" db="EMBL/GenBank/DDBJ databases">
        <title>Comparative genomics of four Isosphaeraceae planctomycetes: a common pool of plasmids and glycoside hydrolase genes.</title>
        <authorList>
            <person name="Ivanova A."/>
        </authorList>
    </citation>
    <scope>NUCLEOTIDE SEQUENCE [LARGE SCALE GENOMIC DNA]</scope>
    <source>
        <strain evidence="3">PX4</strain>
    </source>
</reference>
<keyword evidence="1" id="KW-0812">Transmembrane</keyword>
<accession>A0A1U7CKF2</accession>
<feature type="transmembrane region" description="Helical" evidence="1">
    <location>
        <begin position="206"/>
        <end position="229"/>
    </location>
</feature>
<feature type="transmembrane region" description="Helical" evidence="1">
    <location>
        <begin position="142"/>
        <end position="165"/>
    </location>
</feature>
<keyword evidence="1" id="KW-0472">Membrane</keyword>
<dbReference type="AlphaFoldDB" id="A0A1U7CKF2"/>
<name>A0A1U7CKF2_9BACT</name>
<keyword evidence="3" id="KW-1185">Reference proteome</keyword>
<feature type="transmembrane region" description="Helical" evidence="1">
    <location>
        <begin position="109"/>
        <end position="130"/>
    </location>
</feature>
<feature type="transmembrane region" description="Helical" evidence="1">
    <location>
        <begin position="249"/>
        <end position="267"/>
    </location>
</feature>
<dbReference type="EMBL" id="CP019082">
    <property type="protein sequence ID" value="APW59415.1"/>
    <property type="molecule type" value="Genomic_DNA"/>
</dbReference>
<dbReference type="Proteomes" id="UP000186309">
    <property type="component" value="Chromosome"/>
</dbReference>
<keyword evidence="1" id="KW-1133">Transmembrane helix</keyword>
<evidence type="ECO:0000256" key="1">
    <source>
        <dbReference type="SAM" id="Phobius"/>
    </source>
</evidence>
<sequence length="279" mass="28547">MPRESSRPYSDVDGGEEGLVILRRMAPKLLKSLTEQTLSELVRVLLVLGGISTAVLVWAFGAWLMQSSAQLTSGLDGFAVAWAAWALRGQLSAVALTQSHIGSYARETAVVFTLLGGLFGLFGGAAGGLISRSIPRTARAGAGGLLLGSLAGGASCLLVVPIYLGLILQTPDTRISIAAHALIHSAAAAACGLAAGLGARMSVREALTLAMAGVMGASLGALLFGLIQMFCFPFESEFVPIPRSSLCRLVAFMCATLVAASCIATVLKAPSAARADGAD</sequence>
<proteinExistence type="predicted"/>
<organism evidence="2 3">
    <name type="scientific">Paludisphaera borealis</name>
    <dbReference type="NCBI Taxonomy" id="1387353"/>
    <lineage>
        <taxon>Bacteria</taxon>
        <taxon>Pseudomonadati</taxon>
        <taxon>Planctomycetota</taxon>
        <taxon>Planctomycetia</taxon>
        <taxon>Isosphaerales</taxon>
        <taxon>Isosphaeraceae</taxon>
        <taxon>Paludisphaera</taxon>
    </lineage>
</organism>
<protein>
    <submittedName>
        <fullName evidence="2">Uncharacterized protein</fullName>
    </submittedName>
</protein>
<gene>
    <name evidence="2" type="ORF">BSF38_00838</name>
</gene>
<evidence type="ECO:0000313" key="3">
    <source>
        <dbReference type="Proteomes" id="UP000186309"/>
    </source>
</evidence>
<feature type="transmembrane region" description="Helical" evidence="1">
    <location>
        <begin position="177"/>
        <end position="199"/>
    </location>
</feature>
<feature type="transmembrane region" description="Helical" evidence="1">
    <location>
        <begin position="41"/>
        <end position="65"/>
    </location>
</feature>
<evidence type="ECO:0000313" key="2">
    <source>
        <dbReference type="EMBL" id="APW59415.1"/>
    </source>
</evidence>